<gene>
    <name evidence="5 8" type="primary">truB</name>
    <name evidence="8" type="ORF">ACFFRE_06700</name>
</gene>
<comment type="catalytic activity">
    <reaction evidence="1 5">
        <text>uridine(55) in tRNA = pseudouridine(55) in tRNA</text>
        <dbReference type="Rhea" id="RHEA:42532"/>
        <dbReference type="Rhea" id="RHEA-COMP:10101"/>
        <dbReference type="Rhea" id="RHEA-COMP:10102"/>
        <dbReference type="ChEBI" id="CHEBI:65314"/>
        <dbReference type="ChEBI" id="CHEBI:65315"/>
        <dbReference type="EC" id="5.4.99.25"/>
    </reaction>
</comment>
<feature type="domain" description="tRNA pseudouridylate synthase B C-terminal" evidence="7">
    <location>
        <begin position="180"/>
        <end position="237"/>
    </location>
</feature>
<accession>A0ABV6C2D1</accession>
<reference evidence="8 9" key="1">
    <citation type="submission" date="2024-09" db="EMBL/GenBank/DDBJ databases">
        <authorList>
            <person name="Sun Q."/>
            <person name="Mori K."/>
        </authorList>
    </citation>
    <scope>NUCLEOTIDE SEQUENCE [LARGE SCALE GENOMIC DNA]</scope>
    <source>
        <strain evidence="8 9">JCM 15389</strain>
    </source>
</reference>
<keyword evidence="4 5" id="KW-0413">Isomerase</keyword>
<dbReference type="Gene3D" id="3.30.2350.10">
    <property type="entry name" value="Pseudouridine synthase"/>
    <property type="match status" value="1"/>
</dbReference>
<dbReference type="Proteomes" id="UP001589788">
    <property type="component" value="Unassembled WGS sequence"/>
</dbReference>
<name>A0ABV6C2D1_9ACTN</name>
<dbReference type="GO" id="GO:0160148">
    <property type="term" value="F:tRNA pseudouridine(55) synthase activity"/>
    <property type="evidence" value="ECO:0007669"/>
    <property type="project" value="UniProtKB-EC"/>
</dbReference>
<keyword evidence="3 5" id="KW-0819">tRNA processing</keyword>
<dbReference type="Pfam" id="PF01509">
    <property type="entry name" value="TruB_N"/>
    <property type="match status" value="1"/>
</dbReference>
<dbReference type="InterPro" id="IPR014780">
    <property type="entry name" value="tRNA_psdUridine_synth_TruB"/>
</dbReference>
<evidence type="ECO:0000259" key="7">
    <source>
        <dbReference type="Pfam" id="PF16198"/>
    </source>
</evidence>
<dbReference type="EMBL" id="JBHLYQ010000051">
    <property type="protein sequence ID" value="MFC0081834.1"/>
    <property type="molecule type" value="Genomic_DNA"/>
</dbReference>
<protein>
    <recommendedName>
        <fullName evidence="5">tRNA pseudouridine synthase B</fullName>
        <ecNumber evidence="5">5.4.99.25</ecNumber>
    </recommendedName>
    <alternativeName>
        <fullName evidence="5">tRNA pseudouridine(55) synthase</fullName>
        <shortName evidence="5">Psi55 synthase</shortName>
    </alternativeName>
    <alternativeName>
        <fullName evidence="5">tRNA pseudouridylate synthase</fullName>
    </alternativeName>
    <alternativeName>
        <fullName evidence="5">tRNA-uridine isomerase</fullName>
    </alternativeName>
</protein>
<dbReference type="CDD" id="cd02573">
    <property type="entry name" value="PseudoU_synth_EcTruB"/>
    <property type="match status" value="1"/>
</dbReference>
<evidence type="ECO:0000256" key="4">
    <source>
        <dbReference type="ARBA" id="ARBA00023235"/>
    </source>
</evidence>
<dbReference type="HAMAP" id="MF_01080">
    <property type="entry name" value="TruB_bact"/>
    <property type="match status" value="1"/>
</dbReference>
<evidence type="ECO:0000313" key="8">
    <source>
        <dbReference type="EMBL" id="MFC0081834.1"/>
    </source>
</evidence>
<proteinExistence type="inferred from homology"/>
<comment type="caution">
    <text evidence="8">The sequence shown here is derived from an EMBL/GenBank/DDBJ whole genome shotgun (WGS) entry which is preliminary data.</text>
</comment>
<evidence type="ECO:0000259" key="6">
    <source>
        <dbReference type="Pfam" id="PF01509"/>
    </source>
</evidence>
<dbReference type="PANTHER" id="PTHR13767">
    <property type="entry name" value="TRNA-PSEUDOURIDINE SYNTHASE"/>
    <property type="match status" value="1"/>
</dbReference>
<feature type="active site" description="Nucleophile" evidence="5">
    <location>
        <position position="45"/>
    </location>
</feature>
<keyword evidence="9" id="KW-1185">Reference proteome</keyword>
<dbReference type="SUPFAM" id="SSF55120">
    <property type="entry name" value="Pseudouridine synthase"/>
    <property type="match status" value="1"/>
</dbReference>
<dbReference type="EC" id="5.4.99.25" evidence="5"/>
<evidence type="ECO:0000313" key="9">
    <source>
        <dbReference type="Proteomes" id="UP001589788"/>
    </source>
</evidence>
<organism evidence="8 9">
    <name type="scientific">Aciditerrimonas ferrireducens</name>
    <dbReference type="NCBI Taxonomy" id="667306"/>
    <lineage>
        <taxon>Bacteria</taxon>
        <taxon>Bacillati</taxon>
        <taxon>Actinomycetota</taxon>
        <taxon>Acidimicrobiia</taxon>
        <taxon>Acidimicrobiales</taxon>
        <taxon>Acidimicrobiaceae</taxon>
        <taxon>Aciditerrimonas</taxon>
    </lineage>
</organism>
<evidence type="ECO:0000256" key="5">
    <source>
        <dbReference type="HAMAP-Rule" id="MF_01080"/>
    </source>
</evidence>
<dbReference type="Pfam" id="PF16198">
    <property type="entry name" value="TruB_C_2"/>
    <property type="match status" value="1"/>
</dbReference>
<evidence type="ECO:0000256" key="1">
    <source>
        <dbReference type="ARBA" id="ARBA00000385"/>
    </source>
</evidence>
<evidence type="ECO:0000256" key="2">
    <source>
        <dbReference type="ARBA" id="ARBA00005642"/>
    </source>
</evidence>
<dbReference type="RefSeq" id="WP_377789135.1">
    <property type="nucleotide sequence ID" value="NZ_JBHLYQ010000051.1"/>
</dbReference>
<dbReference type="InterPro" id="IPR032819">
    <property type="entry name" value="TruB_C"/>
</dbReference>
<dbReference type="InterPro" id="IPR002501">
    <property type="entry name" value="PsdUridine_synth_N"/>
</dbReference>
<comment type="function">
    <text evidence="5">Responsible for synthesis of pseudouridine from uracil-55 in the psi GC loop of transfer RNAs.</text>
</comment>
<feature type="domain" description="Pseudouridine synthase II N-terminal" evidence="6">
    <location>
        <begin position="30"/>
        <end position="179"/>
    </location>
</feature>
<dbReference type="NCBIfam" id="TIGR00431">
    <property type="entry name" value="TruB"/>
    <property type="match status" value="1"/>
</dbReference>
<comment type="similarity">
    <text evidence="2 5">Belongs to the pseudouridine synthase TruB family. Type 1 subfamily.</text>
</comment>
<dbReference type="InterPro" id="IPR020103">
    <property type="entry name" value="PsdUridine_synth_cat_dom_sf"/>
</dbReference>
<dbReference type="PANTHER" id="PTHR13767:SF2">
    <property type="entry name" value="PSEUDOURIDYLATE SYNTHASE TRUB1"/>
    <property type="match status" value="1"/>
</dbReference>
<sequence length="302" mass="31470">MAEPQPGLHGVLVVDKPAGMTSHDVVARCRRVLGTRRVGHAGTLDPDATGVLLVGVGRCTRLLRFLGGLGKVYQGEVVLGVATTTLDASGEVTARFDMRDVSLTEVQAAAASLTGLIEQVPPMVSAVKVAGRRLHELARQGLEVPRPPRRVRVDRFTVAPTAEAGVFRIEVACSSGTYVRSLAADLGSSLGGGAHLRSLRRLAVGSFGVEEALALDEVGPARLLSAAQAARDLDRVVVDGALAERVRHGRPLDRVVVGARGEGPFGVLDPEGVLLAVYQAGDGDRLRPACVLEPAGEQVAAG</sequence>
<evidence type="ECO:0000256" key="3">
    <source>
        <dbReference type="ARBA" id="ARBA00022694"/>
    </source>
</evidence>